<evidence type="ECO:0000313" key="4">
    <source>
        <dbReference type="Proteomes" id="UP001200430"/>
    </source>
</evidence>
<sequence length="220" mass="25489">MKYTSPFRGRRQINRMKRAILERPGRFSREAALRDYALFVFGINSALRIGDLLDLKVDDVLAGRSCRLRIEEEIRLREGKTGNIRTFPLVDKSREALKDYLRYRKDLRGLARDEPLWAAVRRKGEEMRAISRMQVYRMLNDAAVRANEASPPAERINLRTTSIGCHSMRKTLGYMLYYEGDSVPLADIQTMYGHSSEKVTLRYLGITKEITDGHYRALNL</sequence>
<protein>
    <submittedName>
        <fullName evidence="3">Tyrosine-type recombinase/integrase</fullName>
    </submittedName>
</protein>
<comment type="caution">
    <text evidence="3">The sequence shown here is derived from an EMBL/GenBank/DDBJ whole genome shotgun (WGS) entry which is preliminary data.</text>
</comment>
<organism evidence="3 4">
    <name type="scientific">Dethiosulfovibrio marinus</name>
    <dbReference type="NCBI Taxonomy" id="133532"/>
    <lineage>
        <taxon>Bacteria</taxon>
        <taxon>Thermotogati</taxon>
        <taxon>Synergistota</taxon>
        <taxon>Synergistia</taxon>
        <taxon>Synergistales</taxon>
        <taxon>Dethiosulfovibrionaceae</taxon>
        <taxon>Dethiosulfovibrio</taxon>
    </lineage>
</organism>
<keyword evidence="1" id="KW-0233">DNA recombination</keyword>
<name>A0ABS9EPH4_9BACT</name>
<evidence type="ECO:0000313" key="3">
    <source>
        <dbReference type="EMBL" id="MCF4143098.1"/>
    </source>
</evidence>
<dbReference type="EMBL" id="JAKGUD010000010">
    <property type="protein sequence ID" value="MCF4143098.1"/>
    <property type="molecule type" value="Genomic_DNA"/>
</dbReference>
<evidence type="ECO:0000259" key="2">
    <source>
        <dbReference type="PROSITE" id="PS51898"/>
    </source>
</evidence>
<reference evidence="3 4" key="1">
    <citation type="submission" date="2022-01" db="EMBL/GenBank/DDBJ databases">
        <title>Dethiosulfovibrio faecalis sp. nov., a novel proteolytic, non-sulfur-reducing bacterium isolated from a marine aquaculture solid waste bioreactor.</title>
        <authorList>
            <person name="Grabowski S."/>
            <person name="Apolinario E."/>
            <person name="Schneider N."/>
            <person name="Marshall C.W."/>
            <person name="Sowers K.R."/>
        </authorList>
    </citation>
    <scope>NUCLEOTIDE SEQUENCE [LARGE SCALE GENOMIC DNA]</scope>
    <source>
        <strain evidence="3 4">DSM 12537</strain>
    </source>
</reference>
<feature type="domain" description="Tyr recombinase" evidence="2">
    <location>
        <begin position="1"/>
        <end position="216"/>
    </location>
</feature>
<dbReference type="PANTHER" id="PTHR30349:SF82">
    <property type="entry name" value="INTEGRASE_RECOMBINASE YOEC-RELATED"/>
    <property type="match status" value="1"/>
</dbReference>
<dbReference type="RefSeq" id="WP_156775053.1">
    <property type="nucleotide sequence ID" value="NZ_JAKGUD010000010.1"/>
</dbReference>
<dbReference type="PANTHER" id="PTHR30349">
    <property type="entry name" value="PHAGE INTEGRASE-RELATED"/>
    <property type="match status" value="1"/>
</dbReference>
<dbReference type="InterPro" id="IPR002104">
    <property type="entry name" value="Integrase_catalytic"/>
</dbReference>
<accession>A0ABS9EPH4</accession>
<dbReference type="InterPro" id="IPR013762">
    <property type="entry name" value="Integrase-like_cat_sf"/>
</dbReference>
<dbReference type="Pfam" id="PF00589">
    <property type="entry name" value="Phage_integrase"/>
    <property type="match status" value="1"/>
</dbReference>
<dbReference type="Gene3D" id="1.10.443.10">
    <property type="entry name" value="Intergrase catalytic core"/>
    <property type="match status" value="1"/>
</dbReference>
<dbReference type="PROSITE" id="PS51898">
    <property type="entry name" value="TYR_RECOMBINASE"/>
    <property type="match status" value="1"/>
</dbReference>
<dbReference type="SUPFAM" id="SSF56349">
    <property type="entry name" value="DNA breaking-rejoining enzymes"/>
    <property type="match status" value="1"/>
</dbReference>
<dbReference type="InterPro" id="IPR011010">
    <property type="entry name" value="DNA_brk_join_enz"/>
</dbReference>
<gene>
    <name evidence="3" type="ORF">L2W38_09770</name>
</gene>
<keyword evidence="4" id="KW-1185">Reference proteome</keyword>
<evidence type="ECO:0000256" key="1">
    <source>
        <dbReference type="ARBA" id="ARBA00023172"/>
    </source>
</evidence>
<proteinExistence type="predicted"/>
<dbReference type="InterPro" id="IPR050090">
    <property type="entry name" value="Tyrosine_recombinase_XerCD"/>
</dbReference>
<dbReference type="Proteomes" id="UP001200430">
    <property type="component" value="Unassembled WGS sequence"/>
</dbReference>